<evidence type="ECO:0000313" key="2">
    <source>
        <dbReference type="EMBL" id="MCL7749456.1"/>
    </source>
</evidence>
<sequence length="169" mass="18973">MDKKILSSAVIAILFLAVTACGIDDQATNPANIREQGFNSELTENDEIRRVGNDQLVNQEDKRHTIQKQVENIIGIDDACVVIQDDNVLIGLQTTEENNEVSARVQHLVKASNVEKHVHVAADEHIVQRIYAFDNQLRNGMTFDQIGANFTDILNDIARGTQHQYQLPR</sequence>
<accession>A0A9X2CW57</accession>
<keyword evidence="1" id="KW-0732">Signal</keyword>
<dbReference type="Proteomes" id="UP001139150">
    <property type="component" value="Unassembled WGS sequence"/>
</dbReference>
<dbReference type="Pfam" id="PF09580">
    <property type="entry name" value="Spore_YhcN_YlaJ"/>
    <property type="match status" value="1"/>
</dbReference>
<dbReference type="PROSITE" id="PS51257">
    <property type="entry name" value="PROKAR_LIPOPROTEIN"/>
    <property type="match status" value="1"/>
</dbReference>
<evidence type="ECO:0000313" key="3">
    <source>
        <dbReference type="Proteomes" id="UP001139150"/>
    </source>
</evidence>
<comment type="caution">
    <text evidence="2">The sequence shown here is derived from an EMBL/GenBank/DDBJ whole genome shotgun (WGS) entry which is preliminary data.</text>
</comment>
<reference evidence="2" key="1">
    <citation type="submission" date="2022-02" db="EMBL/GenBank/DDBJ databases">
        <title>Halalkalibacter sp. nov. isolated from Lonar Lake, India.</title>
        <authorList>
            <person name="Joshi A."/>
            <person name="Thite S."/>
            <person name="Lodha T."/>
        </authorList>
    </citation>
    <scope>NUCLEOTIDE SEQUENCE</scope>
    <source>
        <strain evidence="2">MEB205</strain>
    </source>
</reference>
<proteinExistence type="predicted"/>
<feature type="chain" id="PRO_5040894709" evidence="1">
    <location>
        <begin position="23"/>
        <end position="169"/>
    </location>
</feature>
<organism evidence="2 3">
    <name type="scientific">Halalkalibacter alkaliphilus</name>
    <dbReference type="NCBI Taxonomy" id="2917993"/>
    <lineage>
        <taxon>Bacteria</taxon>
        <taxon>Bacillati</taxon>
        <taxon>Bacillota</taxon>
        <taxon>Bacilli</taxon>
        <taxon>Bacillales</taxon>
        <taxon>Bacillaceae</taxon>
        <taxon>Halalkalibacter</taxon>
    </lineage>
</organism>
<name>A0A9X2CW57_9BACI</name>
<keyword evidence="3" id="KW-1185">Reference proteome</keyword>
<protein>
    <submittedName>
        <fullName evidence="2">YhcN/YlaJ family sporulation lipoprotein</fullName>
    </submittedName>
</protein>
<keyword evidence="2" id="KW-0449">Lipoprotein</keyword>
<evidence type="ECO:0000256" key="1">
    <source>
        <dbReference type="SAM" id="SignalP"/>
    </source>
</evidence>
<dbReference type="EMBL" id="JAKRYL010000029">
    <property type="protein sequence ID" value="MCL7749456.1"/>
    <property type="molecule type" value="Genomic_DNA"/>
</dbReference>
<dbReference type="AlphaFoldDB" id="A0A9X2CW57"/>
<dbReference type="InterPro" id="IPR019076">
    <property type="entry name" value="Spore_lipoprot_YhcN/YlaJ-like"/>
</dbReference>
<gene>
    <name evidence="2" type="ORF">MF646_20250</name>
</gene>
<dbReference type="RefSeq" id="WP_250098315.1">
    <property type="nucleotide sequence ID" value="NZ_JAKRYL010000029.1"/>
</dbReference>
<feature type="signal peptide" evidence="1">
    <location>
        <begin position="1"/>
        <end position="22"/>
    </location>
</feature>